<comment type="similarity">
    <text evidence="11">Belongs to the acireductone dioxygenase (ARD) family.</text>
</comment>
<feature type="binding site" evidence="11">
    <location>
        <position position="88"/>
    </location>
    <ligand>
        <name>Fe(2+)</name>
        <dbReference type="ChEBI" id="CHEBI:29033"/>
        <note>for iron-dependent acireductone dioxygenase activity</note>
    </ligand>
</feature>
<evidence type="ECO:0000256" key="11">
    <source>
        <dbReference type="HAMAP-Rule" id="MF_03154"/>
    </source>
</evidence>
<keyword evidence="6 11" id="KW-0223">Dioxygenase</keyword>
<dbReference type="EC" id="1.13.11.54" evidence="11"/>
<keyword evidence="4 11" id="KW-0028">Amino-acid biosynthesis</keyword>
<evidence type="ECO:0000256" key="7">
    <source>
        <dbReference type="ARBA" id="ARBA00023002"/>
    </source>
</evidence>
<feature type="binding site" evidence="11">
    <location>
        <position position="132"/>
    </location>
    <ligand>
        <name>Fe(2+)</name>
        <dbReference type="ChEBI" id="CHEBI:29033"/>
        <note>for iron-dependent acireductone dioxygenase activity</note>
    </ligand>
</feature>
<comment type="function">
    <text evidence="11">Catalyzes 2 different reactions between oxygen and the acireductone 1,2-dihydroxy-3-keto-5-methylthiopentene (DHK-MTPene) depending upon the metal bound in the active site. Fe-containing acireductone dioxygenase (Fe-ARD) produces formate and 2-keto-4-methylthiobutyrate (KMTB), the alpha-ketoacid precursor of methionine in the methionine recycle pathway. Ni-containing acireductone dioxygenase (Ni-ARD) produces methylthiopropionate, carbon monoxide and formate, and does not lie on the methionine recycle pathway.</text>
</comment>
<reference evidence="13" key="1">
    <citation type="journal article" date="2014" name="Proc. Natl. Acad. Sci. U.S.A.">
        <title>Extensive sampling of basidiomycete genomes demonstrates inadequacy of the white-rot/brown-rot paradigm for wood decay fungi.</title>
        <authorList>
            <person name="Riley R."/>
            <person name="Salamov A.A."/>
            <person name="Brown D.W."/>
            <person name="Nagy L.G."/>
            <person name="Floudas D."/>
            <person name="Held B.W."/>
            <person name="Levasseur A."/>
            <person name="Lombard V."/>
            <person name="Morin E."/>
            <person name="Otillar R."/>
            <person name="Lindquist E.A."/>
            <person name="Sun H."/>
            <person name="LaButti K.M."/>
            <person name="Schmutz J."/>
            <person name="Jabbour D."/>
            <person name="Luo H."/>
            <person name="Baker S.E."/>
            <person name="Pisabarro A.G."/>
            <person name="Walton J.D."/>
            <person name="Blanchette R.A."/>
            <person name="Henrissat B."/>
            <person name="Martin F."/>
            <person name="Cullen D."/>
            <person name="Hibbett D.S."/>
            <person name="Grigoriev I.V."/>
        </authorList>
    </citation>
    <scope>NUCLEOTIDE SEQUENCE [LARGE SCALE GENOMIC DNA]</scope>
    <source>
        <strain evidence="13">CBS 339.88</strain>
    </source>
</reference>
<keyword evidence="10 11" id="KW-0539">Nucleus</keyword>
<dbReference type="AlphaFoldDB" id="A0A067SQ08"/>
<dbReference type="GO" id="GO:0005506">
    <property type="term" value="F:iron ion binding"/>
    <property type="evidence" value="ECO:0007669"/>
    <property type="project" value="UniProtKB-UniRule"/>
</dbReference>
<evidence type="ECO:0000256" key="10">
    <source>
        <dbReference type="ARBA" id="ARBA00023242"/>
    </source>
</evidence>
<dbReference type="InterPro" id="IPR011051">
    <property type="entry name" value="RmlC_Cupin_sf"/>
</dbReference>
<feature type="binding site" evidence="11">
    <location>
        <position position="88"/>
    </location>
    <ligand>
        <name>Ni(2+)</name>
        <dbReference type="ChEBI" id="CHEBI:49786"/>
        <note>for nickel-dependent acireductone dioxygenase activity</note>
    </ligand>
</feature>
<dbReference type="EC" id="1.13.11.53" evidence="11"/>
<keyword evidence="9 11" id="KW-0486">Methionine biosynthesis</keyword>
<evidence type="ECO:0000256" key="4">
    <source>
        <dbReference type="ARBA" id="ARBA00022605"/>
    </source>
</evidence>
<dbReference type="UniPathway" id="UPA00904">
    <property type="reaction ID" value="UER00878"/>
</dbReference>
<dbReference type="InterPro" id="IPR027496">
    <property type="entry name" value="ARD_euk"/>
</dbReference>
<keyword evidence="5 11" id="KW-0479">Metal-binding</keyword>
<comment type="catalytic activity">
    <reaction evidence="11">
        <text>1,2-dihydroxy-5-(methylsulfanyl)pent-1-en-3-one + O2 = 3-(methylsulfanyl)propanoate + CO + formate + 2 H(+)</text>
        <dbReference type="Rhea" id="RHEA:14161"/>
        <dbReference type="ChEBI" id="CHEBI:15378"/>
        <dbReference type="ChEBI" id="CHEBI:15379"/>
        <dbReference type="ChEBI" id="CHEBI:15740"/>
        <dbReference type="ChEBI" id="CHEBI:17245"/>
        <dbReference type="ChEBI" id="CHEBI:49016"/>
        <dbReference type="ChEBI" id="CHEBI:49252"/>
        <dbReference type="EC" id="1.13.11.53"/>
    </reaction>
</comment>
<keyword evidence="3 11" id="KW-0533">Nickel</keyword>
<comment type="catalytic activity">
    <reaction evidence="1 11">
        <text>1,2-dihydroxy-5-(methylsulfanyl)pent-1-en-3-one + O2 = 4-methylsulfanyl-2-oxobutanoate + formate + 2 H(+)</text>
        <dbReference type="Rhea" id="RHEA:24504"/>
        <dbReference type="ChEBI" id="CHEBI:15378"/>
        <dbReference type="ChEBI" id="CHEBI:15379"/>
        <dbReference type="ChEBI" id="CHEBI:15740"/>
        <dbReference type="ChEBI" id="CHEBI:16723"/>
        <dbReference type="ChEBI" id="CHEBI:49252"/>
        <dbReference type="EC" id="1.13.11.54"/>
    </reaction>
</comment>
<dbReference type="GO" id="GO:0019509">
    <property type="term" value="P:L-methionine salvage from methylthioadenosine"/>
    <property type="evidence" value="ECO:0007669"/>
    <property type="project" value="UniProtKB-UniRule"/>
</dbReference>
<dbReference type="CDD" id="cd02232">
    <property type="entry name" value="cupin_ARD"/>
    <property type="match status" value="1"/>
</dbReference>
<keyword evidence="7 11" id="KW-0560">Oxidoreductase</keyword>
<dbReference type="EMBL" id="KL142400">
    <property type="protein sequence ID" value="KDR69789.1"/>
    <property type="molecule type" value="Genomic_DNA"/>
</dbReference>
<sequence>MRAYYYDNLPGDQRLPHDYVPSRLVSKEILDALNVKYWVIPVEGHEPKVDALAKERGYKNRDLINVSKDGMGEIYEEKIKTFFQEHMHEDEEIRYVLSGSGFFDVRETPTDQWIRLAVEPGDLVVIPAGIYHRFTLDEANNIKAMRLFQDEPKWIPYNRSEETDVNPHRVQYLQSVGVGA</sequence>
<dbReference type="FunFam" id="2.60.120.10:FF:000079">
    <property type="entry name" value="1,2-dihydroxy-3-keto-5-methylthiopentene dioxygenase"/>
    <property type="match status" value="1"/>
</dbReference>
<dbReference type="Pfam" id="PF03079">
    <property type="entry name" value="ARD"/>
    <property type="match status" value="1"/>
</dbReference>
<dbReference type="OrthoDB" id="1867259at2759"/>
<proteinExistence type="inferred from homology"/>
<dbReference type="HOGENOM" id="CLU_090154_1_0_1"/>
<evidence type="ECO:0000256" key="6">
    <source>
        <dbReference type="ARBA" id="ARBA00022964"/>
    </source>
</evidence>
<evidence type="ECO:0000256" key="3">
    <source>
        <dbReference type="ARBA" id="ARBA00022596"/>
    </source>
</evidence>
<dbReference type="PANTHER" id="PTHR23418:SF0">
    <property type="entry name" value="ACIREDUCTONE DIOXYGENASE"/>
    <property type="match status" value="1"/>
</dbReference>
<keyword evidence="8 11" id="KW-0408">Iron</keyword>
<evidence type="ECO:0000313" key="12">
    <source>
        <dbReference type="EMBL" id="KDR69789.1"/>
    </source>
</evidence>
<feature type="binding site" evidence="11">
    <location>
        <position position="86"/>
    </location>
    <ligand>
        <name>Ni(2+)</name>
        <dbReference type="ChEBI" id="CHEBI:49786"/>
        <note>for nickel-dependent acireductone dioxygenase activity</note>
    </ligand>
</feature>
<name>A0A067SQ08_GALM3</name>
<feature type="binding site" evidence="11">
    <location>
        <position position="86"/>
    </location>
    <ligand>
        <name>Fe(2+)</name>
        <dbReference type="ChEBI" id="CHEBI:29033"/>
        <note>for iron-dependent acireductone dioxygenase activity</note>
    </ligand>
</feature>
<dbReference type="HAMAP" id="MF_03154">
    <property type="entry name" value="Salvage_MtnD_euk"/>
    <property type="match status" value="1"/>
</dbReference>
<comment type="subcellular location">
    <subcellularLocation>
        <location evidence="11">Cytoplasm</location>
    </subcellularLocation>
    <subcellularLocation>
        <location evidence="11">Nucleus</location>
    </subcellularLocation>
</comment>
<feature type="binding site" evidence="11">
    <location>
        <position position="92"/>
    </location>
    <ligand>
        <name>Ni(2+)</name>
        <dbReference type="ChEBI" id="CHEBI:49786"/>
        <note>for nickel-dependent acireductone dioxygenase activity</note>
    </ligand>
</feature>
<dbReference type="GO" id="GO:0005737">
    <property type="term" value="C:cytoplasm"/>
    <property type="evidence" value="ECO:0007669"/>
    <property type="project" value="UniProtKB-SubCell"/>
</dbReference>
<evidence type="ECO:0000256" key="1">
    <source>
        <dbReference type="ARBA" id="ARBA00000428"/>
    </source>
</evidence>
<evidence type="ECO:0000256" key="5">
    <source>
        <dbReference type="ARBA" id="ARBA00022723"/>
    </source>
</evidence>
<dbReference type="PANTHER" id="PTHR23418">
    <property type="entry name" value="ACIREDUCTONE DIOXYGENASE"/>
    <property type="match status" value="1"/>
</dbReference>
<accession>A0A067SQ08</accession>
<dbReference type="SUPFAM" id="SSF51182">
    <property type="entry name" value="RmlC-like cupins"/>
    <property type="match status" value="1"/>
</dbReference>
<evidence type="ECO:0000256" key="2">
    <source>
        <dbReference type="ARBA" id="ARBA00022490"/>
    </source>
</evidence>
<dbReference type="GO" id="GO:0005634">
    <property type="term" value="C:nucleus"/>
    <property type="evidence" value="ECO:0007669"/>
    <property type="project" value="UniProtKB-SubCell"/>
</dbReference>
<protein>
    <recommendedName>
        <fullName evidence="11">Acireductone dioxygenase</fullName>
    </recommendedName>
    <alternativeName>
        <fullName evidence="11">Acireductone dioxygenase (Fe(2+)-requiring)</fullName>
        <shortName evidence="11">ARD'</shortName>
        <shortName evidence="11">Fe-ARD</shortName>
        <ecNumber evidence="11">1.13.11.54</ecNumber>
    </alternativeName>
    <alternativeName>
        <fullName evidence="11">Acireductone dioxygenase (Ni(2+)-requiring)</fullName>
        <shortName evidence="11">ARD</shortName>
        <shortName evidence="11">Ni-ARD</shortName>
        <ecNumber evidence="11">1.13.11.53</ecNumber>
    </alternativeName>
</protein>
<dbReference type="InterPro" id="IPR014710">
    <property type="entry name" value="RmlC-like_jellyroll"/>
</dbReference>
<keyword evidence="2 11" id="KW-0963">Cytoplasm</keyword>
<dbReference type="GO" id="GO:0016151">
    <property type="term" value="F:nickel cation binding"/>
    <property type="evidence" value="ECO:0007669"/>
    <property type="project" value="UniProtKB-UniRule"/>
</dbReference>
<evidence type="ECO:0000256" key="8">
    <source>
        <dbReference type="ARBA" id="ARBA00023004"/>
    </source>
</evidence>
<feature type="binding site" evidence="11">
    <location>
        <position position="132"/>
    </location>
    <ligand>
        <name>Ni(2+)</name>
        <dbReference type="ChEBI" id="CHEBI:49786"/>
        <note>for nickel-dependent acireductone dioxygenase activity</note>
    </ligand>
</feature>
<dbReference type="InterPro" id="IPR004313">
    <property type="entry name" value="ARD"/>
</dbReference>
<dbReference type="GO" id="GO:0010309">
    <property type="term" value="F:acireductone dioxygenase [iron(II)-requiring] activity"/>
    <property type="evidence" value="ECO:0007669"/>
    <property type="project" value="UniProtKB-UniRule"/>
</dbReference>
<organism evidence="12 13">
    <name type="scientific">Galerina marginata (strain CBS 339.88)</name>
    <dbReference type="NCBI Taxonomy" id="685588"/>
    <lineage>
        <taxon>Eukaryota</taxon>
        <taxon>Fungi</taxon>
        <taxon>Dikarya</taxon>
        <taxon>Basidiomycota</taxon>
        <taxon>Agaricomycotina</taxon>
        <taxon>Agaricomycetes</taxon>
        <taxon>Agaricomycetidae</taxon>
        <taxon>Agaricales</taxon>
        <taxon>Agaricineae</taxon>
        <taxon>Strophariaceae</taxon>
        <taxon>Galerina</taxon>
    </lineage>
</organism>
<dbReference type="Gene3D" id="2.60.120.10">
    <property type="entry name" value="Jelly Rolls"/>
    <property type="match status" value="1"/>
</dbReference>
<keyword evidence="13" id="KW-1185">Reference proteome</keyword>
<feature type="binding site" evidence="11">
    <location>
        <position position="92"/>
    </location>
    <ligand>
        <name>Fe(2+)</name>
        <dbReference type="ChEBI" id="CHEBI:29033"/>
        <note>for iron-dependent acireductone dioxygenase activity</note>
    </ligand>
</feature>
<dbReference type="STRING" id="685588.A0A067SQ08"/>
<dbReference type="GO" id="GO:0010308">
    <property type="term" value="F:acireductone dioxygenase (Ni2+-requiring) activity"/>
    <property type="evidence" value="ECO:0007669"/>
    <property type="project" value="UniProtKB-UniRule"/>
</dbReference>
<evidence type="ECO:0000313" key="13">
    <source>
        <dbReference type="Proteomes" id="UP000027222"/>
    </source>
</evidence>
<dbReference type="Proteomes" id="UP000027222">
    <property type="component" value="Unassembled WGS sequence"/>
</dbReference>
<gene>
    <name evidence="11" type="primary">ADI1</name>
    <name evidence="12" type="ORF">GALMADRAFT_255587</name>
</gene>
<comment type="cofactor">
    <cofactor evidence="11">
        <name>Fe(2+)</name>
        <dbReference type="ChEBI" id="CHEBI:29033"/>
    </cofactor>
    <cofactor evidence="11">
        <name>Ni(2+)</name>
        <dbReference type="ChEBI" id="CHEBI:49786"/>
    </cofactor>
    <text evidence="11">Binds either 1 Fe or Ni cation per monomer. Iron-binding promotes an acireductone dioxygenase reaction producing 2-keto-4-methylthiobutyrate, while nickel-binding promotes an acireductone dioxygenase reaction producing 3-(methylsulfanyl)propanoate.</text>
</comment>
<evidence type="ECO:0000256" key="9">
    <source>
        <dbReference type="ARBA" id="ARBA00023167"/>
    </source>
</evidence>
<comment type="pathway">
    <text evidence="11">Amino-acid biosynthesis; L-methionine biosynthesis via salvage pathway; L-methionine from S-methyl-5-thio-alpha-D-ribose 1-phosphate: step 5/6.</text>
</comment>